<dbReference type="AlphaFoldDB" id="A0A2H3E9J3"/>
<evidence type="ECO:0000313" key="4">
    <source>
        <dbReference type="Proteomes" id="UP000217790"/>
    </source>
</evidence>
<feature type="region of interest" description="Disordered" evidence="1">
    <location>
        <begin position="127"/>
        <end position="197"/>
    </location>
</feature>
<feature type="compositionally biased region" description="Polar residues" evidence="1">
    <location>
        <begin position="541"/>
        <end position="560"/>
    </location>
</feature>
<evidence type="ECO:0000256" key="2">
    <source>
        <dbReference type="SAM" id="Phobius"/>
    </source>
</evidence>
<gene>
    <name evidence="3" type="ORF">ARMGADRAFT_1006325</name>
</gene>
<sequence length="676" mass="71230">MSVVSTSTTHLASTDSFISLPSTTSVTDAVTSTIVSSSVFESAGSSSSQATSSSSDATLTSLSITAAPLNSDLSSSASPFTSPSASSSYKPSADIITSPSLHTNITSSQITVTSDANTSPFIETTVQTSFPTSESIDSSQIEVSSGLTTSDTPSGTSPPTSSHTTFVSETTPTSTRVFTSPRSGATSHTVSSDSSSINQISRITVTLSATFDPFPHIHSYTIQETGEDTTPTINSPYTDLIPSNSCQVKHNSVSSNTGASTQSPISGAATDTNSGSSRSIQGTPIQGTYQPSDVITSPPTMNTPSHSQTKHTNVGLTSLSPVPVDSVTSACQNSSLTALESELSTSTPFVRLRNTMQDGSYTIYTTTFTSLKTLFTITTITPSPTPTTVTTSIPYLTETEVITTTFVAYDTADAVTATIVVPASKAGGVRLSKAQIGGITAGAVGFFAVLAAILIYLILRKRRRNFAPVPPNKIPCSESDAEMGGDDGHDFRQSIGQVPASTSGSDFVVLPPSGPLRHNTPRVSSSPSTISYQHPSRTETIDSTNDLTTVYAQTSSVDNTNHSDEGHSTESSSYLTAQSVTTESLASESPDSPVDPLSRSMSQSSRMAYEKEIERLRQEVFSQVDRIRYMDEQMELMHTRSPPPSYRSSRRSAISTQTSRSSLSLPPPLPLREISH</sequence>
<dbReference type="InParanoid" id="A0A2H3E9J3"/>
<organism evidence="3 4">
    <name type="scientific">Armillaria gallica</name>
    <name type="common">Bulbous honey fungus</name>
    <name type="synonym">Armillaria bulbosa</name>
    <dbReference type="NCBI Taxonomy" id="47427"/>
    <lineage>
        <taxon>Eukaryota</taxon>
        <taxon>Fungi</taxon>
        <taxon>Dikarya</taxon>
        <taxon>Basidiomycota</taxon>
        <taxon>Agaricomycotina</taxon>
        <taxon>Agaricomycetes</taxon>
        <taxon>Agaricomycetidae</taxon>
        <taxon>Agaricales</taxon>
        <taxon>Marasmiineae</taxon>
        <taxon>Physalacriaceae</taxon>
        <taxon>Armillaria</taxon>
    </lineage>
</organism>
<keyword evidence="4" id="KW-1185">Reference proteome</keyword>
<proteinExistence type="predicted"/>
<dbReference type="EMBL" id="KZ293645">
    <property type="protein sequence ID" value="PBL03011.1"/>
    <property type="molecule type" value="Genomic_DNA"/>
</dbReference>
<name>A0A2H3E9J3_ARMGA</name>
<dbReference type="Proteomes" id="UP000217790">
    <property type="component" value="Unassembled WGS sequence"/>
</dbReference>
<feature type="compositionally biased region" description="Low complexity" evidence="1">
    <location>
        <begin position="144"/>
        <end position="175"/>
    </location>
</feature>
<feature type="compositionally biased region" description="Low complexity" evidence="1">
    <location>
        <begin position="651"/>
        <end position="664"/>
    </location>
</feature>
<feature type="compositionally biased region" description="Polar residues" evidence="1">
    <location>
        <begin position="569"/>
        <end position="590"/>
    </location>
</feature>
<reference evidence="4" key="1">
    <citation type="journal article" date="2017" name="Nat. Ecol. Evol.">
        <title>Genome expansion and lineage-specific genetic innovations in the forest pathogenic fungi Armillaria.</title>
        <authorList>
            <person name="Sipos G."/>
            <person name="Prasanna A.N."/>
            <person name="Walter M.C."/>
            <person name="O'Connor E."/>
            <person name="Balint B."/>
            <person name="Krizsan K."/>
            <person name="Kiss B."/>
            <person name="Hess J."/>
            <person name="Varga T."/>
            <person name="Slot J."/>
            <person name="Riley R."/>
            <person name="Boka B."/>
            <person name="Rigling D."/>
            <person name="Barry K."/>
            <person name="Lee J."/>
            <person name="Mihaltcheva S."/>
            <person name="LaButti K."/>
            <person name="Lipzen A."/>
            <person name="Waldron R."/>
            <person name="Moloney N.M."/>
            <person name="Sperisen C."/>
            <person name="Kredics L."/>
            <person name="Vagvoelgyi C."/>
            <person name="Patrignani A."/>
            <person name="Fitzpatrick D."/>
            <person name="Nagy I."/>
            <person name="Doyle S."/>
            <person name="Anderson J.B."/>
            <person name="Grigoriev I.V."/>
            <person name="Gueldener U."/>
            <person name="Muensterkoetter M."/>
            <person name="Nagy L.G."/>
        </authorList>
    </citation>
    <scope>NUCLEOTIDE SEQUENCE [LARGE SCALE GENOMIC DNA]</scope>
    <source>
        <strain evidence="4">Ar21-2</strain>
    </source>
</reference>
<feature type="region of interest" description="Disordered" evidence="1">
    <location>
        <begin position="72"/>
        <end position="92"/>
    </location>
</feature>
<keyword evidence="2" id="KW-0812">Transmembrane</keyword>
<dbReference type="OrthoDB" id="3059244at2759"/>
<feature type="region of interest" description="Disordered" evidence="1">
    <location>
        <begin position="632"/>
        <end position="676"/>
    </location>
</feature>
<protein>
    <submittedName>
        <fullName evidence="3">Uncharacterized protein</fullName>
    </submittedName>
</protein>
<dbReference type="OMA" id="RNTMQDG"/>
<evidence type="ECO:0000256" key="1">
    <source>
        <dbReference type="SAM" id="MobiDB-lite"/>
    </source>
</evidence>
<feature type="compositionally biased region" description="Low complexity" evidence="1">
    <location>
        <begin position="183"/>
        <end position="197"/>
    </location>
</feature>
<keyword evidence="2" id="KW-1133">Transmembrane helix</keyword>
<feature type="compositionally biased region" description="Polar residues" evidence="1">
    <location>
        <begin position="494"/>
        <end position="505"/>
    </location>
</feature>
<keyword evidence="2" id="KW-0472">Membrane</keyword>
<dbReference type="STRING" id="47427.A0A2H3E9J3"/>
<feature type="region of interest" description="Disordered" evidence="1">
    <location>
        <begin position="225"/>
        <end position="317"/>
    </location>
</feature>
<feature type="transmembrane region" description="Helical" evidence="2">
    <location>
        <begin position="439"/>
        <end position="459"/>
    </location>
</feature>
<evidence type="ECO:0000313" key="3">
    <source>
        <dbReference type="EMBL" id="PBL03011.1"/>
    </source>
</evidence>
<feature type="region of interest" description="Disordered" evidence="1">
    <location>
        <begin position="468"/>
        <end position="606"/>
    </location>
</feature>
<feature type="compositionally biased region" description="Polar residues" evidence="1">
    <location>
        <begin position="521"/>
        <end position="535"/>
    </location>
</feature>
<accession>A0A2H3E9J3</accession>
<feature type="compositionally biased region" description="Polar residues" evidence="1">
    <location>
        <begin position="127"/>
        <end position="143"/>
    </location>
</feature>